<dbReference type="EMBL" id="JELY01000333">
    <property type="protein sequence ID" value="KYF59716.1"/>
    <property type="molecule type" value="Genomic_DNA"/>
</dbReference>
<evidence type="ECO:0000256" key="3">
    <source>
        <dbReference type="ARBA" id="ARBA00023157"/>
    </source>
</evidence>
<keyword evidence="1" id="KW-0732">Signal</keyword>
<organism evidence="4 5">
    <name type="scientific">Sorangium cellulosum</name>
    <name type="common">Polyangium cellulosum</name>
    <dbReference type="NCBI Taxonomy" id="56"/>
    <lineage>
        <taxon>Bacteria</taxon>
        <taxon>Pseudomonadati</taxon>
        <taxon>Myxococcota</taxon>
        <taxon>Polyangia</taxon>
        <taxon>Polyangiales</taxon>
        <taxon>Polyangiaceae</taxon>
        <taxon>Sorangium</taxon>
    </lineage>
</organism>
<dbReference type="AlphaFoldDB" id="A0A150PW42"/>
<sequence length="423" mass="43886">MYGAACADHDACPGEYCITETERGWPSGSCAGRCDPLVGECSEGGVCVDFGEGLGLCILRCSSSDECRDGYTCSDIGGEITACIPACTANAQCTELAMCDPSDGVCKMGELECTDGEDDDGDDQIDCADSDCRAACGPLADAACADASPLTTATVEGDTSRGTSVFQASCTGSGPEQIHAFTPPAGQSGTLLVVLESESNHGLYTRAACTDRFTQTACTDEEAASGTSLEEEWLELVVHRDEVVPIFVDAHSPEDAGPYTLDVVFEPAICGDGTVRRPEECDDGNTTGGDGCSAECTLELDSVCADAIPAVLGDNPGTTVSGTTAFNGSCLSRGMPERIYSYTPPSNGRLRLVLSSATDLGLYVRADCADAESQLACEDRVIGGRDETVALDVEGGAPLFIFVDTYGARDAGPYTLNLAFTPR</sequence>
<evidence type="ECO:0000256" key="1">
    <source>
        <dbReference type="ARBA" id="ARBA00022729"/>
    </source>
</evidence>
<evidence type="ECO:0000313" key="5">
    <source>
        <dbReference type="Proteomes" id="UP000075420"/>
    </source>
</evidence>
<protein>
    <recommendedName>
        <fullName evidence="6">Disintegrin domain-containing protein</fullName>
    </recommendedName>
</protein>
<reference evidence="4 5" key="1">
    <citation type="submission" date="2014-02" db="EMBL/GenBank/DDBJ databases">
        <title>The small core and large imbalanced accessory genome model reveals a collaborative survival strategy of Sorangium cellulosum strains in nature.</title>
        <authorList>
            <person name="Han K."/>
            <person name="Peng R."/>
            <person name="Blom J."/>
            <person name="Li Y.-Z."/>
        </authorList>
    </citation>
    <scope>NUCLEOTIDE SEQUENCE [LARGE SCALE GENOMIC DNA]</scope>
    <source>
        <strain evidence="4 5">So0157-25</strain>
    </source>
</reference>
<evidence type="ECO:0000313" key="4">
    <source>
        <dbReference type="EMBL" id="KYF59716.1"/>
    </source>
</evidence>
<name>A0A150PW42_SORCE</name>
<keyword evidence="2" id="KW-0677">Repeat</keyword>
<evidence type="ECO:0000256" key="2">
    <source>
        <dbReference type="ARBA" id="ARBA00022737"/>
    </source>
</evidence>
<dbReference type="NCBIfam" id="TIGR02232">
    <property type="entry name" value="myxo_disulf_rpt"/>
    <property type="match status" value="1"/>
</dbReference>
<dbReference type="InterPro" id="IPR011936">
    <property type="entry name" value="Myxo_disulph_rpt"/>
</dbReference>
<accession>A0A150PW42</accession>
<dbReference type="Pfam" id="PF13948">
    <property type="entry name" value="DUF4215"/>
    <property type="match status" value="1"/>
</dbReference>
<dbReference type="Proteomes" id="UP000075420">
    <property type="component" value="Unassembled WGS sequence"/>
</dbReference>
<keyword evidence="3" id="KW-1015">Disulfide bond</keyword>
<gene>
    <name evidence="4" type="ORF">BE08_18050</name>
</gene>
<comment type="caution">
    <text evidence="4">The sequence shown here is derived from an EMBL/GenBank/DDBJ whole genome shotgun (WGS) entry which is preliminary data.</text>
</comment>
<evidence type="ECO:0008006" key="6">
    <source>
        <dbReference type="Google" id="ProtNLM"/>
    </source>
</evidence>
<proteinExistence type="predicted"/>